<evidence type="ECO:0000313" key="13">
    <source>
        <dbReference type="Proteomes" id="UP001156664"/>
    </source>
</evidence>
<comment type="subcellular location">
    <subcellularLocation>
        <location evidence="1 9">Cell inner membrane</location>
        <topology evidence="1 9">Multi-pass membrane protein</topology>
    </subcellularLocation>
</comment>
<feature type="transmembrane region" description="Helical" evidence="10">
    <location>
        <begin position="179"/>
        <end position="201"/>
    </location>
</feature>
<evidence type="ECO:0000256" key="8">
    <source>
        <dbReference type="ARBA" id="ARBA00023136"/>
    </source>
</evidence>
<dbReference type="PANTHER" id="PTHR30012">
    <property type="entry name" value="GENERAL SECRETION PATHWAY PROTEIN"/>
    <property type="match status" value="1"/>
</dbReference>
<dbReference type="InterPro" id="IPR003004">
    <property type="entry name" value="GspF/PilC"/>
</dbReference>
<feature type="transmembrane region" description="Helical" evidence="10">
    <location>
        <begin position="387"/>
        <end position="407"/>
    </location>
</feature>
<keyword evidence="6 9" id="KW-0812">Transmembrane</keyword>
<dbReference type="Gene3D" id="1.20.81.30">
    <property type="entry name" value="Type II secretion system (T2SS), domain F"/>
    <property type="match status" value="2"/>
</dbReference>
<protein>
    <submittedName>
        <fullName evidence="12">Type II secretion system protein F</fullName>
    </submittedName>
</protein>
<evidence type="ECO:0000256" key="1">
    <source>
        <dbReference type="ARBA" id="ARBA00004429"/>
    </source>
</evidence>
<keyword evidence="13" id="KW-1185">Reference proteome</keyword>
<dbReference type="PANTHER" id="PTHR30012:SF7">
    <property type="entry name" value="PROTEIN TRANSPORT PROTEIN HOFC HOMOLOG"/>
    <property type="match status" value="1"/>
</dbReference>
<organism evidence="12 13">
    <name type="scientific">Limnobacter litoralis</name>
    <dbReference type="NCBI Taxonomy" id="481366"/>
    <lineage>
        <taxon>Bacteria</taxon>
        <taxon>Pseudomonadati</taxon>
        <taxon>Pseudomonadota</taxon>
        <taxon>Betaproteobacteria</taxon>
        <taxon>Burkholderiales</taxon>
        <taxon>Burkholderiaceae</taxon>
        <taxon>Limnobacter</taxon>
    </lineage>
</organism>
<keyword evidence="3 9" id="KW-0813">Transport</keyword>
<dbReference type="InterPro" id="IPR001992">
    <property type="entry name" value="T2SS_GspF/T4SS_PilC_CS"/>
</dbReference>
<name>A0ABQ5YUF7_9BURK</name>
<evidence type="ECO:0000259" key="11">
    <source>
        <dbReference type="Pfam" id="PF00482"/>
    </source>
</evidence>
<sequence>MNTATRSPSPGKGEKLFVWTEKRRSRGLAPRTGEIKAKSAEQARHLLKKQGIQLAALRQQRTHHSGKVKLPILAAFVRQLAVMTQSGVPLGQSLGLIAGNLQGRKKTEIRRIVREIRADIESGLRLSEAMRKHPNCFDNLFCNILSAGEDSGELDSVLMRLANYMEKAQRTRQRVKKAMLYPSIVIVVAIVVSISMLVFVLPTFETVFRQFGGKLPGLTQSLLDASHLLRDHGLVVAAAVAVAVYVFRQLYKKRPRFTDAVDAGLLKLPIFGELMRTAIYARWTRTFSTLSASGVPIVSALESVAGVANNKSYQLATIGIRQAVASGQRVSDSMEQSRVFPADAVQMIRIGEESGRLDQMLDRLATQYETRLDDIVDNLSTVMEPMIMCVIGSLVGTLIIGMYLPIFKIGGVV</sequence>
<evidence type="ECO:0000256" key="2">
    <source>
        <dbReference type="ARBA" id="ARBA00005745"/>
    </source>
</evidence>
<keyword evidence="8 10" id="KW-0472">Membrane</keyword>
<evidence type="ECO:0000256" key="4">
    <source>
        <dbReference type="ARBA" id="ARBA00022475"/>
    </source>
</evidence>
<feature type="transmembrane region" description="Helical" evidence="10">
    <location>
        <begin position="228"/>
        <end position="247"/>
    </location>
</feature>
<comment type="caution">
    <text evidence="12">The sequence shown here is derived from an EMBL/GenBank/DDBJ whole genome shotgun (WGS) entry which is preliminary data.</text>
</comment>
<comment type="similarity">
    <text evidence="2 9">Belongs to the GSP F family.</text>
</comment>
<evidence type="ECO:0000256" key="3">
    <source>
        <dbReference type="ARBA" id="ARBA00022448"/>
    </source>
</evidence>
<keyword evidence="4" id="KW-1003">Cell membrane</keyword>
<dbReference type="Proteomes" id="UP001156664">
    <property type="component" value="Unassembled WGS sequence"/>
</dbReference>
<dbReference type="Pfam" id="PF00482">
    <property type="entry name" value="T2SSF"/>
    <property type="match status" value="2"/>
</dbReference>
<evidence type="ECO:0000256" key="6">
    <source>
        <dbReference type="ARBA" id="ARBA00022692"/>
    </source>
</evidence>
<evidence type="ECO:0000256" key="10">
    <source>
        <dbReference type="SAM" id="Phobius"/>
    </source>
</evidence>
<feature type="domain" description="Type II secretion system protein GspF" evidence="11">
    <location>
        <begin position="283"/>
        <end position="405"/>
    </location>
</feature>
<evidence type="ECO:0000256" key="7">
    <source>
        <dbReference type="ARBA" id="ARBA00022989"/>
    </source>
</evidence>
<evidence type="ECO:0000256" key="5">
    <source>
        <dbReference type="ARBA" id="ARBA00022519"/>
    </source>
</evidence>
<keyword evidence="7 10" id="KW-1133">Transmembrane helix</keyword>
<reference evidence="13" key="1">
    <citation type="journal article" date="2019" name="Int. J. Syst. Evol. Microbiol.">
        <title>The Global Catalogue of Microorganisms (GCM) 10K type strain sequencing project: providing services to taxonomists for standard genome sequencing and annotation.</title>
        <authorList>
            <consortium name="The Broad Institute Genomics Platform"/>
            <consortium name="The Broad Institute Genome Sequencing Center for Infectious Disease"/>
            <person name="Wu L."/>
            <person name="Ma J."/>
        </authorList>
    </citation>
    <scope>NUCLEOTIDE SEQUENCE [LARGE SCALE GENOMIC DNA]</scope>
    <source>
        <strain evidence="13">NBRC 105857</strain>
    </source>
</reference>
<dbReference type="InterPro" id="IPR018076">
    <property type="entry name" value="T2SS_GspF_dom"/>
</dbReference>
<evidence type="ECO:0000256" key="9">
    <source>
        <dbReference type="RuleBase" id="RU003923"/>
    </source>
</evidence>
<keyword evidence="5" id="KW-0997">Cell inner membrane</keyword>
<dbReference type="PROSITE" id="PS00874">
    <property type="entry name" value="T2SP_F"/>
    <property type="match status" value="1"/>
</dbReference>
<dbReference type="EMBL" id="BSOJ01000012">
    <property type="protein sequence ID" value="GLR26087.1"/>
    <property type="molecule type" value="Genomic_DNA"/>
</dbReference>
<evidence type="ECO:0000313" key="12">
    <source>
        <dbReference type="EMBL" id="GLR26087.1"/>
    </source>
</evidence>
<proteinExistence type="inferred from homology"/>
<dbReference type="RefSeq" id="WP_284280562.1">
    <property type="nucleotide sequence ID" value="NZ_BSOJ01000012.1"/>
</dbReference>
<dbReference type="InterPro" id="IPR042094">
    <property type="entry name" value="T2SS_GspF_sf"/>
</dbReference>
<accession>A0ABQ5YUF7</accession>
<dbReference type="PRINTS" id="PR00812">
    <property type="entry name" value="BCTERIALGSPF"/>
</dbReference>
<gene>
    <name evidence="12" type="primary">pilC</name>
    <name evidence="12" type="ORF">GCM10007875_11750</name>
</gene>
<feature type="domain" description="Type II secretion system protein GspF" evidence="11">
    <location>
        <begin position="76"/>
        <end position="202"/>
    </location>
</feature>